<keyword evidence="1" id="KW-0175">Coiled coil</keyword>
<sequence>MDKVTDKLKVILDELDNFESQLEELPEKFGLINGIGSNFDYQRGKLRFDSWLKKYTQWLLKNIPGSEKEIKLLIYRFDNNNCNPEGSGYGTKNQMVETVFIRPFRNKIDSMREDILAGDFDLVHKEVHSTNASNNDYVSKSRIDELRGLSSKYDFSKLIALLTELNKAYENQMYYSVGCLVRVIIDHVPPVFGCSSFNEMANNYSGTKSFKEAMKSLNEQMRKVTDSYLHTQIREKEVAPVGQQVEARSPLDLLLSEIIRIS</sequence>
<dbReference type="EMBL" id="NVVJ01000003">
    <property type="protein sequence ID" value="PCJ28215.1"/>
    <property type="molecule type" value="Genomic_DNA"/>
</dbReference>
<protein>
    <submittedName>
        <fullName evidence="2">Uncharacterized protein</fullName>
    </submittedName>
</protein>
<evidence type="ECO:0000313" key="3">
    <source>
        <dbReference type="Proteomes" id="UP000218327"/>
    </source>
</evidence>
<comment type="caution">
    <text evidence="2">The sequence shown here is derived from an EMBL/GenBank/DDBJ whole genome shotgun (WGS) entry which is preliminary data.</text>
</comment>
<evidence type="ECO:0000256" key="1">
    <source>
        <dbReference type="SAM" id="Coils"/>
    </source>
</evidence>
<organism evidence="2 3">
    <name type="scientific">SAR86 cluster bacterium</name>
    <dbReference type="NCBI Taxonomy" id="2030880"/>
    <lineage>
        <taxon>Bacteria</taxon>
        <taxon>Pseudomonadati</taxon>
        <taxon>Pseudomonadota</taxon>
        <taxon>Gammaproteobacteria</taxon>
        <taxon>SAR86 cluster</taxon>
    </lineage>
</organism>
<proteinExistence type="predicted"/>
<name>A0A2A5B9T1_9GAMM</name>
<gene>
    <name evidence="2" type="ORF">COA96_01530</name>
</gene>
<accession>A0A2A5B9T1</accession>
<feature type="coiled-coil region" evidence="1">
    <location>
        <begin position="1"/>
        <end position="28"/>
    </location>
</feature>
<reference evidence="3" key="1">
    <citation type="submission" date="2017-08" db="EMBL/GenBank/DDBJ databases">
        <title>A dynamic microbial community with high functional redundancy inhabits the cold, oxic subseafloor aquifer.</title>
        <authorList>
            <person name="Tully B.J."/>
            <person name="Wheat C.G."/>
            <person name="Glazer B.T."/>
            <person name="Huber J.A."/>
        </authorList>
    </citation>
    <scope>NUCLEOTIDE SEQUENCE [LARGE SCALE GENOMIC DNA]</scope>
</reference>
<dbReference type="Proteomes" id="UP000218327">
    <property type="component" value="Unassembled WGS sequence"/>
</dbReference>
<evidence type="ECO:0000313" key="2">
    <source>
        <dbReference type="EMBL" id="PCJ28215.1"/>
    </source>
</evidence>
<dbReference type="AlphaFoldDB" id="A0A2A5B9T1"/>